<feature type="region of interest" description="Disordered" evidence="2">
    <location>
        <begin position="27"/>
        <end position="46"/>
    </location>
</feature>
<dbReference type="Pfam" id="PF01497">
    <property type="entry name" value="Peripla_BP_2"/>
    <property type="match status" value="1"/>
</dbReference>
<feature type="domain" description="Fe/B12 periplasmic-binding" evidence="4">
    <location>
        <begin position="70"/>
        <end position="327"/>
    </location>
</feature>
<feature type="compositionally biased region" description="Low complexity" evidence="2">
    <location>
        <begin position="29"/>
        <end position="46"/>
    </location>
</feature>
<dbReference type="Gene3D" id="3.40.50.1980">
    <property type="entry name" value="Nitrogenase molybdenum iron protein domain"/>
    <property type="match status" value="2"/>
</dbReference>
<dbReference type="Proteomes" id="UP000886796">
    <property type="component" value="Unassembled WGS sequence"/>
</dbReference>
<gene>
    <name evidence="5" type="ORF">IAB74_07280</name>
</gene>
<comment type="similarity">
    <text evidence="1">Belongs to the bacterial solute-binding protein 8 family.</text>
</comment>
<evidence type="ECO:0000313" key="6">
    <source>
        <dbReference type="Proteomes" id="UP000886796"/>
    </source>
</evidence>
<evidence type="ECO:0000256" key="3">
    <source>
        <dbReference type="SAM" id="SignalP"/>
    </source>
</evidence>
<evidence type="ECO:0000313" key="5">
    <source>
        <dbReference type="EMBL" id="HIQ68293.1"/>
    </source>
</evidence>
<protein>
    <submittedName>
        <fullName evidence="5">ABC transporter substrate-binding protein</fullName>
    </submittedName>
</protein>
<evidence type="ECO:0000256" key="1">
    <source>
        <dbReference type="ARBA" id="ARBA00008814"/>
    </source>
</evidence>
<comment type="caution">
    <text evidence="5">The sequence shown here is derived from an EMBL/GenBank/DDBJ whole genome shotgun (WGS) entry which is preliminary data.</text>
</comment>
<sequence>MKRFRSALAFLLALALLFSLTGCAGGEPQTTTEATQPSTQATTEATTENKTITLTDQAGRQVTLDEPAQTLVSCYYITTYSTLALGLGDRVVGLEKKADTRPIYSLCAPELLEKPQVGTLKELNVEAVVALEPDLVLMPVKLQDYATTLEDLGIPVLVVNPESQELLEEMLTLIATACGVPERAEALLAYYEEQLTKVSSMTAGEEKPRVYLASNSSYLSAAPGQMYQSDLVTLAGGENVMSQLPGDYWTEVSYESILAADPEVIVIPAGAEYTAQDVLNDESLSQVAAVKNGAVYAMPQNLEEWDSPIPSGILGVLWLTSVLHPQVYDFETFQKDAQDFYKTFYGVEIPGDLITK</sequence>
<dbReference type="PANTHER" id="PTHR30535">
    <property type="entry name" value="VITAMIN B12-BINDING PROTEIN"/>
    <property type="match status" value="1"/>
</dbReference>
<evidence type="ECO:0000259" key="4">
    <source>
        <dbReference type="PROSITE" id="PS50983"/>
    </source>
</evidence>
<dbReference type="SUPFAM" id="SSF53807">
    <property type="entry name" value="Helical backbone' metal receptor"/>
    <property type="match status" value="1"/>
</dbReference>
<name>A0A9D0Z5P5_9FIRM</name>
<feature type="signal peptide" evidence="3">
    <location>
        <begin position="1"/>
        <end position="24"/>
    </location>
</feature>
<dbReference type="Gene3D" id="1.20.58.2180">
    <property type="match status" value="1"/>
</dbReference>
<dbReference type="PANTHER" id="PTHR30535:SF34">
    <property type="entry name" value="MOLYBDATE-BINDING PROTEIN MOLA"/>
    <property type="match status" value="1"/>
</dbReference>
<evidence type="ECO:0000256" key="2">
    <source>
        <dbReference type="SAM" id="MobiDB-lite"/>
    </source>
</evidence>
<dbReference type="EMBL" id="DVFK01000102">
    <property type="protein sequence ID" value="HIQ68293.1"/>
    <property type="molecule type" value="Genomic_DNA"/>
</dbReference>
<reference evidence="5" key="1">
    <citation type="submission" date="2020-10" db="EMBL/GenBank/DDBJ databases">
        <authorList>
            <person name="Gilroy R."/>
        </authorList>
    </citation>
    <scope>NUCLEOTIDE SEQUENCE</scope>
    <source>
        <strain evidence="5">13361</strain>
    </source>
</reference>
<dbReference type="PROSITE" id="PS50983">
    <property type="entry name" value="FE_B12_PBP"/>
    <property type="match status" value="1"/>
</dbReference>
<accession>A0A9D0Z5P5</accession>
<dbReference type="PROSITE" id="PS51257">
    <property type="entry name" value="PROKAR_LIPOPROTEIN"/>
    <property type="match status" value="1"/>
</dbReference>
<reference evidence="5" key="2">
    <citation type="journal article" date="2021" name="PeerJ">
        <title>Extensive microbial diversity within the chicken gut microbiome revealed by metagenomics and culture.</title>
        <authorList>
            <person name="Gilroy R."/>
            <person name="Ravi A."/>
            <person name="Getino M."/>
            <person name="Pursley I."/>
            <person name="Horton D.L."/>
            <person name="Alikhan N.F."/>
            <person name="Baker D."/>
            <person name="Gharbi K."/>
            <person name="Hall N."/>
            <person name="Watson M."/>
            <person name="Adriaenssens E.M."/>
            <person name="Foster-Nyarko E."/>
            <person name="Jarju S."/>
            <person name="Secka A."/>
            <person name="Antonio M."/>
            <person name="Oren A."/>
            <person name="Chaudhuri R.R."/>
            <person name="La Ragione R."/>
            <person name="Hildebrand F."/>
            <person name="Pallen M.J."/>
        </authorList>
    </citation>
    <scope>NUCLEOTIDE SEQUENCE</scope>
    <source>
        <strain evidence="5">13361</strain>
    </source>
</reference>
<organism evidence="5 6">
    <name type="scientific">Candidatus Faecousia excrementigallinarum</name>
    <dbReference type="NCBI Taxonomy" id="2840806"/>
    <lineage>
        <taxon>Bacteria</taxon>
        <taxon>Bacillati</taxon>
        <taxon>Bacillota</taxon>
        <taxon>Clostridia</taxon>
        <taxon>Eubacteriales</taxon>
        <taxon>Oscillospiraceae</taxon>
        <taxon>Faecousia</taxon>
    </lineage>
</organism>
<keyword evidence="3" id="KW-0732">Signal</keyword>
<feature type="chain" id="PRO_5038592135" evidence="3">
    <location>
        <begin position="25"/>
        <end position="356"/>
    </location>
</feature>
<dbReference type="InterPro" id="IPR002491">
    <property type="entry name" value="ABC_transptr_periplasmic_BD"/>
</dbReference>
<dbReference type="InterPro" id="IPR050902">
    <property type="entry name" value="ABC_Transporter_SBP"/>
</dbReference>
<dbReference type="AlphaFoldDB" id="A0A9D0Z5P5"/>
<proteinExistence type="inferred from homology"/>